<accession>A0A5P8W066</accession>
<organism evidence="1 2">
    <name type="scientific">Nostoc sphaeroides CCNUC1</name>
    <dbReference type="NCBI Taxonomy" id="2653204"/>
    <lineage>
        <taxon>Bacteria</taxon>
        <taxon>Bacillati</taxon>
        <taxon>Cyanobacteriota</taxon>
        <taxon>Cyanophyceae</taxon>
        <taxon>Nostocales</taxon>
        <taxon>Nostocaceae</taxon>
        <taxon>Nostoc</taxon>
    </lineage>
</organism>
<reference evidence="1 2" key="1">
    <citation type="submission" date="2019-10" db="EMBL/GenBank/DDBJ databases">
        <title>Genomic and transcriptomic insights into the perfect genentic adaptation of a filamentous nitrogen-fixing cyanobacterium to rice fields.</title>
        <authorList>
            <person name="Chen Z."/>
        </authorList>
    </citation>
    <scope>NUCLEOTIDE SEQUENCE [LARGE SCALE GENOMIC DNA]</scope>
    <source>
        <strain evidence="1">CCNUC1</strain>
    </source>
</reference>
<dbReference type="Proteomes" id="UP000326678">
    <property type="component" value="Chromosome Gxm1"/>
</dbReference>
<name>A0A5P8W066_9NOSO</name>
<dbReference type="EMBL" id="CP045226">
    <property type="protein sequence ID" value="QFS46105.1"/>
    <property type="molecule type" value="Genomic_DNA"/>
</dbReference>
<sequence>MHGFADAFVLQAQKLLYPILPNYVVLKRVSSGKVGQAVANPAMGWGQITS</sequence>
<dbReference type="AlphaFoldDB" id="A0A5P8W066"/>
<keyword evidence="2" id="KW-1185">Reference proteome</keyword>
<protein>
    <submittedName>
        <fullName evidence="1">Uncharacterized protein</fullName>
    </submittedName>
</protein>
<evidence type="ECO:0000313" key="2">
    <source>
        <dbReference type="Proteomes" id="UP000326678"/>
    </source>
</evidence>
<gene>
    <name evidence="1" type="ORF">GXM_03585</name>
</gene>
<evidence type="ECO:0000313" key="1">
    <source>
        <dbReference type="EMBL" id="QFS46105.1"/>
    </source>
</evidence>
<dbReference type="KEGG" id="nsh:GXM_03585"/>
<proteinExistence type="predicted"/>